<evidence type="ECO:0000313" key="3">
    <source>
        <dbReference type="Proteomes" id="UP001307889"/>
    </source>
</evidence>
<name>A0ABN7AP19_9HEMI</name>
<keyword evidence="1" id="KW-0812">Transmembrane</keyword>
<sequence length="94" mass="11004">MGFRLRVPVCELAEGTRAILYGIKGCSIKLDRLMCRMSESFPLPYRSYALIRSSDRKRLVFESTTVYWNRFLAALGVFTVIYFLQRTALFDLFF</sequence>
<gene>
    <name evidence="2" type="ORF">NTJ_05464</name>
</gene>
<dbReference type="EMBL" id="AP028911">
    <property type="protein sequence ID" value="BES92655.1"/>
    <property type="molecule type" value="Genomic_DNA"/>
</dbReference>
<feature type="transmembrane region" description="Helical" evidence="1">
    <location>
        <begin position="66"/>
        <end position="84"/>
    </location>
</feature>
<evidence type="ECO:0000313" key="2">
    <source>
        <dbReference type="EMBL" id="BES92655.1"/>
    </source>
</evidence>
<keyword evidence="3" id="KW-1185">Reference proteome</keyword>
<dbReference type="Proteomes" id="UP001307889">
    <property type="component" value="Chromosome 3"/>
</dbReference>
<keyword evidence="1" id="KW-1133">Transmembrane helix</keyword>
<protein>
    <submittedName>
        <fullName evidence="2">Uncharacterized protein</fullName>
    </submittedName>
</protein>
<evidence type="ECO:0000256" key="1">
    <source>
        <dbReference type="SAM" id="Phobius"/>
    </source>
</evidence>
<accession>A0ABN7AP19</accession>
<reference evidence="2 3" key="1">
    <citation type="submission" date="2023-09" db="EMBL/GenBank/DDBJ databases">
        <title>Nesidiocoris tenuis whole genome shotgun sequence.</title>
        <authorList>
            <person name="Shibata T."/>
            <person name="Shimoda M."/>
            <person name="Kobayashi T."/>
            <person name="Uehara T."/>
        </authorList>
    </citation>
    <scope>NUCLEOTIDE SEQUENCE [LARGE SCALE GENOMIC DNA]</scope>
    <source>
        <strain evidence="2 3">Japan</strain>
    </source>
</reference>
<proteinExistence type="predicted"/>
<organism evidence="2 3">
    <name type="scientific">Nesidiocoris tenuis</name>
    <dbReference type="NCBI Taxonomy" id="355587"/>
    <lineage>
        <taxon>Eukaryota</taxon>
        <taxon>Metazoa</taxon>
        <taxon>Ecdysozoa</taxon>
        <taxon>Arthropoda</taxon>
        <taxon>Hexapoda</taxon>
        <taxon>Insecta</taxon>
        <taxon>Pterygota</taxon>
        <taxon>Neoptera</taxon>
        <taxon>Paraneoptera</taxon>
        <taxon>Hemiptera</taxon>
        <taxon>Heteroptera</taxon>
        <taxon>Panheteroptera</taxon>
        <taxon>Cimicomorpha</taxon>
        <taxon>Miridae</taxon>
        <taxon>Dicyphina</taxon>
        <taxon>Nesidiocoris</taxon>
    </lineage>
</organism>
<keyword evidence="1" id="KW-0472">Membrane</keyword>